<evidence type="ECO:0000313" key="1">
    <source>
        <dbReference type="EMBL" id="VYU11606.1"/>
    </source>
</evidence>
<accession>A0A6N3C3L4</accession>
<organism evidence="1">
    <name type="scientific">Collinsella aerofaciens</name>
    <dbReference type="NCBI Taxonomy" id="74426"/>
    <lineage>
        <taxon>Bacteria</taxon>
        <taxon>Bacillati</taxon>
        <taxon>Actinomycetota</taxon>
        <taxon>Coriobacteriia</taxon>
        <taxon>Coriobacteriales</taxon>
        <taxon>Coriobacteriaceae</taxon>
        <taxon>Collinsella</taxon>
    </lineage>
</organism>
<protein>
    <submittedName>
        <fullName evidence="1">Uncharacterized protein</fullName>
    </submittedName>
</protein>
<proteinExistence type="predicted"/>
<dbReference type="AlphaFoldDB" id="A0A6N3C3L4"/>
<gene>
    <name evidence="1" type="ORF">CALFYP39_01462</name>
</gene>
<dbReference type="EMBL" id="CACRTW010000025">
    <property type="protein sequence ID" value="VYU11606.1"/>
    <property type="molecule type" value="Genomic_DNA"/>
</dbReference>
<dbReference type="RefSeq" id="WP_421755156.1">
    <property type="nucleotide sequence ID" value="NZ_CACRTW010000025.1"/>
</dbReference>
<name>A0A6N3C3L4_9ACTN</name>
<reference evidence="1" key="1">
    <citation type="submission" date="2019-11" db="EMBL/GenBank/DDBJ databases">
        <authorList>
            <person name="Feng L."/>
        </authorList>
    </citation>
    <scope>NUCLEOTIDE SEQUENCE</scope>
    <source>
        <strain evidence="1">CaerofaciensLFYP39</strain>
    </source>
</reference>
<sequence>MRAAYDELVDELLEERSEALRIAQAYKAELERVQISDDDIQSLDATIARVLEIFVSMQSDGEEPSSPNATAMAFDQFRQLISADTLRTMQLLGFNYKAAIGEPLTELCANKIKQFGSGSKAKRPSQGKH</sequence>